<reference evidence="1" key="1">
    <citation type="journal article" date="2015" name="Nature">
        <title>Complex archaea that bridge the gap between prokaryotes and eukaryotes.</title>
        <authorList>
            <person name="Spang A."/>
            <person name="Saw J.H."/>
            <person name="Jorgensen S.L."/>
            <person name="Zaremba-Niedzwiedzka K."/>
            <person name="Martijn J."/>
            <person name="Lind A.E."/>
            <person name="van Eijk R."/>
            <person name="Schleper C."/>
            <person name="Guy L."/>
            <person name="Ettema T.J."/>
        </authorList>
    </citation>
    <scope>NUCLEOTIDE SEQUENCE</scope>
</reference>
<accession>A0A0F8WH49</accession>
<sequence>MPTAAADLTNGQLAMVATARYTYERIAVTTNVFNKMRLEPGEKSKYIPKFASGGAAQDLTDGIDMTTETAITISGTVHSTDEA</sequence>
<feature type="non-terminal residue" evidence="1">
    <location>
        <position position="83"/>
    </location>
</feature>
<organism evidence="1">
    <name type="scientific">marine sediment metagenome</name>
    <dbReference type="NCBI Taxonomy" id="412755"/>
    <lineage>
        <taxon>unclassified sequences</taxon>
        <taxon>metagenomes</taxon>
        <taxon>ecological metagenomes</taxon>
    </lineage>
</organism>
<name>A0A0F8WH49_9ZZZZ</name>
<gene>
    <name evidence="1" type="ORF">LCGC14_3069770</name>
</gene>
<comment type="caution">
    <text evidence="1">The sequence shown here is derived from an EMBL/GenBank/DDBJ whole genome shotgun (WGS) entry which is preliminary data.</text>
</comment>
<proteinExistence type="predicted"/>
<dbReference type="AlphaFoldDB" id="A0A0F8WH49"/>
<evidence type="ECO:0000313" key="1">
    <source>
        <dbReference type="EMBL" id="KKK55913.1"/>
    </source>
</evidence>
<dbReference type="EMBL" id="LAZR01065260">
    <property type="protein sequence ID" value="KKK55913.1"/>
    <property type="molecule type" value="Genomic_DNA"/>
</dbReference>
<protein>
    <submittedName>
        <fullName evidence="1">Uncharacterized protein</fullName>
    </submittedName>
</protein>